<dbReference type="RefSeq" id="WP_106524609.1">
    <property type="nucleotide sequence ID" value="NZ_PYGD01000010.1"/>
</dbReference>
<keyword evidence="2" id="KW-1185">Reference proteome</keyword>
<evidence type="ECO:0000313" key="2">
    <source>
        <dbReference type="Proteomes" id="UP000240572"/>
    </source>
</evidence>
<dbReference type="SUPFAM" id="SSF160631">
    <property type="entry name" value="SMI1/KNR4-like"/>
    <property type="match status" value="1"/>
</dbReference>
<gene>
    <name evidence="1" type="ORF">B0I18_110107</name>
</gene>
<reference evidence="1 2" key="1">
    <citation type="submission" date="2018-03" db="EMBL/GenBank/DDBJ databases">
        <title>Genomic Encyclopedia of Type Strains, Phase III (KMG-III): the genomes of soil and plant-associated and newly described type strains.</title>
        <authorList>
            <person name="Whitman W."/>
        </authorList>
    </citation>
    <scope>NUCLEOTIDE SEQUENCE [LARGE SCALE GENOMIC DNA]</scope>
    <source>
        <strain evidence="1 2">CGMCC 1.12700</strain>
    </source>
</reference>
<dbReference type="EMBL" id="PYGD01000010">
    <property type="protein sequence ID" value="PSK89806.1"/>
    <property type="molecule type" value="Genomic_DNA"/>
</dbReference>
<dbReference type="Proteomes" id="UP000240572">
    <property type="component" value="Unassembled WGS sequence"/>
</dbReference>
<dbReference type="InterPro" id="IPR037883">
    <property type="entry name" value="Knr4/Smi1-like_sf"/>
</dbReference>
<dbReference type="OrthoDB" id="2633244at2"/>
<protein>
    <recommendedName>
        <fullName evidence="3">SMI1/KNR4 family protein SUKH-1</fullName>
    </recommendedName>
</protein>
<evidence type="ECO:0008006" key="3">
    <source>
        <dbReference type="Google" id="ProtNLM"/>
    </source>
</evidence>
<comment type="caution">
    <text evidence="1">The sequence shown here is derived from an EMBL/GenBank/DDBJ whole genome shotgun (WGS) entry which is preliminary data.</text>
</comment>
<proteinExistence type="predicted"/>
<organism evidence="1 2">
    <name type="scientific">Taibaiella chishuiensis</name>
    <dbReference type="NCBI Taxonomy" id="1434707"/>
    <lineage>
        <taxon>Bacteria</taxon>
        <taxon>Pseudomonadati</taxon>
        <taxon>Bacteroidota</taxon>
        <taxon>Chitinophagia</taxon>
        <taxon>Chitinophagales</taxon>
        <taxon>Chitinophagaceae</taxon>
        <taxon>Taibaiella</taxon>
    </lineage>
</organism>
<evidence type="ECO:0000313" key="1">
    <source>
        <dbReference type="EMBL" id="PSK89806.1"/>
    </source>
</evidence>
<dbReference type="Gene3D" id="3.40.1580.10">
    <property type="entry name" value="SMI1/KNR4-like"/>
    <property type="match status" value="1"/>
</dbReference>
<name>A0A2P8CY09_9BACT</name>
<accession>A0A2P8CY09</accession>
<sequence length="219" mass="25084">MWYHKYAFFYKQEGLATLPPADYYTRPLTPDEHALYPDIVKLHPEVEADPGFLKPPPGLALPAELLELLQYANGGTIINGEREFGYFSQQEIRYYYFAYGFFKWAPFLLPVALNGGGKFYACDFRNIDDTRIVAVSSGDISYESQVLLGHSLDEVLQHNTNIEEELDRLYPASAMTVSPLQQLKKQLQQLQQDKAQGLLDLKAYLQAKRLLEQQIRALE</sequence>
<dbReference type="AlphaFoldDB" id="A0A2P8CY09"/>